<dbReference type="AlphaFoldDB" id="A0A1A8VQM9"/>
<reference evidence="3" key="1">
    <citation type="submission" date="2016-05" db="EMBL/GenBank/DDBJ databases">
        <authorList>
            <person name="Naeem Raeece"/>
        </authorList>
    </citation>
    <scope>NUCLEOTIDE SEQUENCE [LARGE SCALE GENOMIC DNA]</scope>
</reference>
<proteinExistence type="predicted"/>
<keyword evidence="1" id="KW-0472">Membrane</keyword>
<sequence>MMNIHVLTNEHIDVLRYGTIDTNKRLSKEDIEFLQGAIKDALSQIEDPYEAINEAVRNFENKDEGIILASAKIVERLVDEYPEVARNLDKIKAVDPLLKLLDNNNNHILESVLQIFSLALSNNPELQDSVFKKNALKKLLIKLQESQKTVIDKKLITAISALIRHHDEAENKFIDYGGIGFLVYGMQTNIYKYQEKSALLLKHLIHQNKITFELFLKNEIMKGLICLANNKNIDETGIQYGETTAELFLALMQNHRHKLAKAGYLHNLKKLIEDRLVYLRVVQNSASYDVSHEIELFNDCLKLTNQRALTEKDRRARDILHEKNKHAFVIISFFLFSYLVGLELSRQKKLTKIILALLIGNSSRRSSSSGSVRSVIAVEEA</sequence>
<dbReference type="GO" id="GO:0005783">
    <property type="term" value="C:endoplasmic reticulum"/>
    <property type="evidence" value="ECO:0007669"/>
    <property type="project" value="TreeGrafter"/>
</dbReference>
<dbReference type="VEuPathDB" id="PlasmoDB:PmUG01_03020600"/>
<gene>
    <name evidence="2" type="ORF">PMALA_002440</name>
</gene>
<keyword evidence="1" id="KW-0812">Transmembrane</keyword>
<evidence type="ECO:0000256" key="1">
    <source>
        <dbReference type="SAM" id="Phobius"/>
    </source>
</evidence>
<evidence type="ECO:0000313" key="3">
    <source>
        <dbReference type="Proteomes" id="UP000078597"/>
    </source>
</evidence>
<dbReference type="PANTHER" id="PTHR19316">
    <property type="entry name" value="PROTEIN FOLDING REGULATOR"/>
    <property type="match status" value="1"/>
</dbReference>
<accession>A0A1A8VQM9</accession>
<keyword evidence="1" id="KW-1133">Transmembrane helix</keyword>
<dbReference type="FunFam" id="1.25.10.10:FF:000364">
    <property type="entry name" value="Uncharacterized protein"/>
    <property type="match status" value="1"/>
</dbReference>
<dbReference type="Gene3D" id="1.25.10.10">
    <property type="entry name" value="Leucine-rich Repeat Variant"/>
    <property type="match status" value="1"/>
</dbReference>
<dbReference type="PANTHER" id="PTHR19316:SF18">
    <property type="entry name" value="HSP70-BINDING PROTEIN 1"/>
    <property type="match status" value="1"/>
</dbReference>
<organism evidence="2 3">
    <name type="scientific">Plasmodium malariae</name>
    <dbReference type="NCBI Taxonomy" id="5858"/>
    <lineage>
        <taxon>Eukaryota</taxon>
        <taxon>Sar</taxon>
        <taxon>Alveolata</taxon>
        <taxon>Apicomplexa</taxon>
        <taxon>Aconoidasida</taxon>
        <taxon>Haemosporida</taxon>
        <taxon>Plasmodiidae</taxon>
        <taxon>Plasmodium</taxon>
        <taxon>Plasmodium (Plasmodium)</taxon>
    </lineage>
</organism>
<dbReference type="InterPro" id="IPR016024">
    <property type="entry name" value="ARM-type_fold"/>
</dbReference>
<feature type="transmembrane region" description="Helical" evidence="1">
    <location>
        <begin position="326"/>
        <end position="344"/>
    </location>
</feature>
<dbReference type="GO" id="GO:0000774">
    <property type="term" value="F:adenyl-nucleotide exchange factor activity"/>
    <property type="evidence" value="ECO:0007669"/>
    <property type="project" value="TreeGrafter"/>
</dbReference>
<evidence type="ECO:0000313" key="2">
    <source>
        <dbReference type="EMBL" id="SBS81977.1"/>
    </source>
</evidence>
<protein>
    <submittedName>
        <fullName evidence="2">Uncharacterized protein</fullName>
    </submittedName>
</protein>
<name>A0A1A8VQM9_PLAMA</name>
<dbReference type="SUPFAM" id="SSF48371">
    <property type="entry name" value="ARM repeat"/>
    <property type="match status" value="1"/>
</dbReference>
<dbReference type="Proteomes" id="UP000078597">
    <property type="component" value="Unassembled WGS sequence"/>
</dbReference>
<dbReference type="InterPro" id="IPR050693">
    <property type="entry name" value="Hsp70_NEF-Inhibitors"/>
</dbReference>
<dbReference type="InterPro" id="IPR011989">
    <property type="entry name" value="ARM-like"/>
</dbReference>
<dbReference type="EMBL" id="FLQW01000124">
    <property type="protein sequence ID" value="SBS81977.1"/>
    <property type="molecule type" value="Genomic_DNA"/>
</dbReference>